<protein>
    <submittedName>
        <fullName evidence="2">Uncharacterized protein</fullName>
    </submittedName>
</protein>
<evidence type="ECO:0000256" key="1">
    <source>
        <dbReference type="SAM" id="Phobius"/>
    </source>
</evidence>
<name>A0A0U1L589_9FIRM</name>
<dbReference type="PANTHER" id="PTHR38139">
    <property type="entry name" value="GATE DOMAIN-CONTAINING PROTEIN"/>
    <property type="match status" value="1"/>
</dbReference>
<keyword evidence="3" id="KW-1185">Reference proteome</keyword>
<feature type="transmembrane region" description="Helical" evidence="1">
    <location>
        <begin position="88"/>
        <end position="109"/>
    </location>
</feature>
<dbReference type="RefSeq" id="WP_028971818.1">
    <property type="nucleotide sequence ID" value="NZ_CTRP01000014.1"/>
</dbReference>
<reference evidence="3" key="1">
    <citation type="submission" date="2015-03" db="EMBL/GenBank/DDBJ databases">
        <authorList>
            <person name="Nijsse Bart"/>
        </authorList>
    </citation>
    <scope>NUCLEOTIDE SEQUENCE [LARGE SCALE GENOMIC DNA]</scope>
</reference>
<dbReference type="AlphaFoldDB" id="A0A0U1L589"/>
<keyword evidence="1" id="KW-0472">Membrane</keyword>
<keyword evidence="1" id="KW-1133">Transmembrane helix</keyword>
<keyword evidence="1" id="KW-0812">Transmembrane</keyword>
<feature type="transmembrane region" description="Helical" evidence="1">
    <location>
        <begin position="225"/>
        <end position="247"/>
    </location>
</feature>
<feature type="transmembrane region" description="Helical" evidence="1">
    <location>
        <begin position="121"/>
        <end position="143"/>
    </location>
</feature>
<gene>
    <name evidence="2" type="ORF">SpAn4DRAFT_0931</name>
</gene>
<feature type="transmembrane region" description="Helical" evidence="1">
    <location>
        <begin position="292"/>
        <end position="316"/>
    </location>
</feature>
<proteinExistence type="predicted"/>
<evidence type="ECO:0000313" key="2">
    <source>
        <dbReference type="EMBL" id="CQR74469.1"/>
    </source>
</evidence>
<sequence>MDISLALSDVLIMWKTALPAMFLGCYCGVVLKSGRFFSWFSKVLRPMTALGKLPEALGPFFILCLLNRYAANAMLAEIGRNAVINRSGIIAVYLMGSLPTGIYFTIFYFSPALIAGLGWKLGMAFIAINIGMSTLVTVIGILWNRINFRQDEGSQPDHRQAFSGTTAGKTDLAAATKTAFWQFWDIAIVFMPVTFAFALFMHTAIINEILAGVAPVLHGVHLTAAGALVILAGIPTLIAAIGVAGTLLQSGALAAEEIIFTLLVASFFHNVYDAVSRVLPTNVSIFGVKLGVMLTIAGTAIYLAMVVITAGIALYARAI</sequence>
<organism evidence="2 3">
    <name type="scientific">Sporomusa ovata</name>
    <dbReference type="NCBI Taxonomy" id="2378"/>
    <lineage>
        <taxon>Bacteria</taxon>
        <taxon>Bacillati</taxon>
        <taxon>Bacillota</taxon>
        <taxon>Negativicutes</taxon>
        <taxon>Selenomonadales</taxon>
        <taxon>Sporomusaceae</taxon>
        <taxon>Sporomusa</taxon>
    </lineage>
</organism>
<feature type="transmembrane region" description="Helical" evidence="1">
    <location>
        <begin position="183"/>
        <end position="205"/>
    </location>
</feature>
<feature type="transmembrane region" description="Helical" evidence="1">
    <location>
        <begin position="12"/>
        <end position="31"/>
    </location>
</feature>
<accession>A0A0U1L589</accession>
<dbReference type="Proteomes" id="UP000049855">
    <property type="component" value="Unassembled WGS sequence"/>
</dbReference>
<dbReference type="PANTHER" id="PTHR38139:SF1">
    <property type="entry name" value="NUCLEOSIDE TRANSPORTER_FEOB GTPASE GATE DOMAIN-CONTAINING PROTEIN"/>
    <property type="match status" value="1"/>
</dbReference>
<dbReference type="EMBL" id="CTRP01000014">
    <property type="protein sequence ID" value="CQR74469.1"/>
    <property type="molecule type" value="Genomic_DNA"/>
</dbReference>
<evidence type="ECO:0000313" key="3">
    <source>
        <dbReference type="Proteomes" id="UP000049855"/>
    </source>
</evidence>
<feature type="transmembrane region" description="Helical" evidence="1">
    <location>
        <begin position="254"/>
        <end position="272"/>
    </location>
</feature>
<dbReference type="InterPro" id="IPR038880">
    <property type="entry name" value="MJ0871-like"/>
</dbReference>